<dbReference type="GO" id="GO:0007608">
    <property type="term" value="P:sensory perception of smell"/>
    <property type="evidence" value="ECO:0007669"/>
    <property type="project" value="TreeGrafter"/>
</dbReference>
<comment type="subcellular location">
    <subcellularLocation>
        <location evidence="1">Secreted</location>
    </subcellularLocation>
</comment>
<reference evidence="8" key="1">
    <citation type="journal article" date="2015" name="BMC Genomics">
        <title>Candidate chemosensory genes identified in Colaphellus bowringi by antennal transcriptome analysis.</title>
        <authorList>
            <person name="Li X.M."/>
            <person name="Zhu X.Y."/>
            <person name="Wang Z.Q."/>
            <person name="Wang Y."/>
            <person name="He P."/>
            <person name="Chen G."/>
            <person name="Sun L."/>
            <person name="Deng D.G."/>
            <person name="Zhang Y.N."/>
        </authorList>
    </citation>
    <scope>NUCLEOTIDE SEQUENCE</scope>
</reference>
<dbReference type="InterPro" id="IPR006170">
    <property type="entry name" value="PBP/GOBP"/>
</dbReference>
<reference evidence="8" key="2">
    <citation type="submission" date="2015-08" db="EMBL/GenBank/DDBJ databases">
        <authorList>
            <person name="Babu N.S."/>
            <person name="Beckwith C.J."/>
            <person name="Beseler K.G."/>
            <person name="Brison A."/>
            <person name="Carone J.V."/>
            <person name="Caskin T.P."/>
            <person name="Diamond M."/>
            <person name="Durham M.E."/>
            <person name="Foxe J.M."/>
            <person name="Go M."/>
            <person name="Henderson B.A."/>
            <person name="Jones I.B."/>
            <person name="McGettigan J.A."/>
            <person name="Micheletti S.J."/>
            <person name="Nasrallah M.E."/>
            <person name="Ortiz D."/>
            <person name="Piller C.R."/>
            <person name="Privatt S.R."/>
            <person name="Schneider S.L."/>
            <person name="Sharp S."/>
            <person name="Smith T.C."/>
            <person name="Stanton J.D."/>
            <person name="Ullery H.E."/>
            <person name="Wilson R.J."/>
            <person name="Serrano M.G."/>
            <person name="Buck G."/>
            <person name="Lee V."/>
            <person name="Wang Y."/>
            <person name="Carvalho R."/>
            <person name="Voegtly L."/>
            <person name="Shi R."/>
            <person name="Duckworth R."/>
            <person name="Johnson A."/>
            <person name="Loviza R."/>
            <person name="Walstead R."/>
            <person name="Shah Z."/>
            <person name="Kiflezghi M."/>
            <person name="Wade K."/>
            <person name="Ball S.L."/>
            <person name="Bradley K.W."/>
            <person name="Asai D.J."/>
            <person name="Bowman C.A."/>
            <person name="Russell D.A."/>
            <person name="Pope W.H."/>
            <person name="Jacobs-Sera D."/>
            <person name="Hendrix R.W."/>
            <person name="Hatfull G.F."/>
        </authorList>
    </citation>
    <scope>NUCLEOTIDE SEQUENCE</scope>
</reference>
<dbReference type="FunFam" id="1.10.238.20:FF:000001">
    <property type="entry name" value="General odorant-binding protein lush"/>
    <property type="match status" value="1"/>
</dbReference>
<evidence type="ECO:0000256" key="7">
    <source>
        <dbReference type="SAM" id="SignalP"/>
    </source>
</evidence>
<name>A0A0S3J2V9_9CUCU</name>
<dbReference type="PANTHER" id="PTHR11857">
    <property type="entry name" value="ODORANT BINDING PROTEIN-RELATED"/>
    <property type="match status" value="1"/>
</dbReference>
<protein>
    <submittedName>
        <fullName evidence="8">Odorant binding protein 5</fullName>
    </submittedName>
</protein>
<sequence length="131" mass="14652">MEKVVFLLVLVLVAVVISKPLSEEGREKAQKINEECAKESGIEEDNLEKILADEFPEDDKMKEHSFCFLTTLGVMDKDGKIDKDVMTDTLKLFAPEGKEVEIMEKCAVETDDAKETAFAIGKCVHEQVKSV</sequence>
<accession>A0A0S3J2V9</accession>
<dbReference type="AlphaFoldDB" id="A0A0S3J2V9"/>
<evidence type="ECO:0000256" key="6">
    <source>
        <dbReference type="ARBA" id="ARBA00056866"/>
    </source>
</evidence>
<dbReference type="SMART" id="SM00708">
    <property type="entry name" value="PhBP"/>
    <property type="match status" value="1"/>
</dbReference>
<dbReference type="Pfam" id="PF01395">
    <property type="entry name" value="PBP_GOBP"/>
    <property type="match status" value="1"/>
</dbReference>
<evidence type="ECO:0000313" key="8">
    <source>
        <dbReference type="EMBL" id="ALR72493.1"/>
    </source>
</evidence>
<evidence type="ECO:0000256" key="3">
    <source>
        <dbReference type="ARBA" id="ARBA00022525"/>
    </source>
</evidence>
<dbReference type="GO" id="GO:0005615">
    <property type="term" value="C:extracellular space"/>
    <property type="evidence" value="ECO:0007669"/>
    <property type="project" value="TreeGrafter"/>
</dbReference>
<dbReference type="InterPro" id="IPR036728">
    <property type="entry name" value="PBP_GOBP_sf"/>
</dbReference>
<evidence type="ECO:0000256" key="5">
    <source>
        <dbReference type="ARBA" id="ARBA00023180"/>
    </source>
</evidence>
<evidence type="ECO:0000256" key="2">
    <source>
        <dbReference type="ARBA" id="ARBA00008098"/>
    </source>
</evidence>
<dbReference type="Gene3D" id="1.10.238.20">
    <property type="entry name" value="Pheromone/general odorant binding protein domain"/>
    <property type="match status" value="1"/>
</dbReference>
<dbReference type="CDD" id="cd23992">
    <property type="entry name" value="PBP_GOBP"/>
    <property type="match status" value="1"/>
</dbReference>
<dbReference type="SUPFAM" id="SSF47565">
    <property type="entry name" value="Insect pheromone/odorant-binding proteins"/>
    <property type="match status" value="1"/>
</dbReference>
<dbReference type="GO" id="GO:0005549">
    <property type="term" value="F:odorant binding"/>
    <property type="evidence" value="ECO:0007669"/>
    <property type="project" value="InterPro"/>
</dbReference>
<keyword evidence="4 7" id="KW-0732">Signal</keyword>
<feature type="signal peptide" evidence="7">
    <location>
        <begin position="1"/>
        <end position="18"/>
    </location>
</feature>
<organism evidence="8">
    <name type="scientific">Colaphellus bowringi</name>
    <dbReference type="NCBI Taxonomy" id="561076"/>
    <lineage>
        <taxon>Eukaryota</taxon>
        <taxon>Metazoa</taxon>
        <taxon>Ecdysozoa</taxon>
        <taxon>Arthropoda</taxon>
        <taxon>Hexapoda</taxon>
        <taxon>Insecta</taxon>
        <taxon>Pterygota</taxon>
        <taxon>Neoptera</taxon>
        <taxon>Endopterygota</taxon>
        <taxon>Coleoptera</taxon>
        <taxon>Polyphaga</taxon>
        <taxon>Cucujiformia</taxon>
        <taxon>Chrysomeloidea</taxon>
        <taxon>Chrysomelidae</taxon>
        <taxon>Chrysomelinae</taxon>
        <taxon>Chrysomelini</taxon>
        <taxon>Colaphellus</taxon>
    </lineage>
</organism>
<comment type="similarity">
    <text evidence="2">Belongs to the PBP/GOBP family.</text>
</comment>
<evidence type="ECO:0000256" key="4">
    <source>
        <dbReference type="ARBA" id="ARBA00022729"/>
    </source>
</evidence>
<comment type="function">
    <text evidence="6">May be a carrier protein for lipids.</text>
</comment>
<dbReference type="EMBL" id="KT381487">
    <property type="protein sequence ID" value="ALR72493.1"/>
    <property type="molecule type" value="mRNA"/>
</dbReference>
<feature type="chain" id="PRO_5006612761" evidence="7">
    <location>
        <begin position="19"/>
        <end position="131"/>
    </location>
</feature>
<evidence type="ECO:0000256" key="1">
    <source>
        <dbReference type="ARBA" id="ARBA00004613"/>
    </source>
</evidence>
<keyword evidence="5" id="KW-0325">Glycoprotein</keyword>
<keyword evidence="3" id="KW-0964">Secreted</keyword>
<proteinExistence type="evidence at transcript level"/>